<feature type="compositionally biased region" description="Polar residues" evidence="3">
    <location>
        <begin position="47"/>
        <end position="56"/>
    </location>
</feature>
<feature type="repeat" description="Pumilio" evidence="2">
    <location>
        <begin position="517"/>
        <end position="553"/>
    </location>
</feature>
<keyword evidence="1" id="KW-0677">Repeat</keyword>
<dbReference type="InterPro" id="IPR033712">
    <property type="entry name" value="Pumilio_RNA-bd"/>
</dbReference>
<dbReference type="Pfam" id="PF00806">
    <property type="entry name" value="PUF"/>
    <property type="match status" value="8"/>
</dbReference>
<feature type="region of interest" description="Disordered" evidence="3">
    <location>
        <begin position="1"/>
        <end position="151"/>
    </location>
</feature>
<feature type="repeat" description="Pumilio" evidence="2">
    <location>
        <begin position="445"/>
        <end position="480"/>
    </location>
</feature>
<dbReference type="CDD" id="cd07920">
    <property type="entry name" value="Pumilio"/>
    <property type="match status" value="1"/>
</dbReference>
<evidence type="ECO:0000256" key="2">
    <source>
        <dbReference type="PROSITE-ProRule" id="PRU00317"/>
    </source>
</evidence>
<dbReference type="InParanoid" id="G7E807"/>
<feature type="repeat" description="Pumilio" evidence="2">
    <location>
        <begin position="662"/>
        <end position="697"/>
    </location>
</feature>
<dbReference type="PROSITE" id="PS50303">
    <property type="entry name" value="PUM_HD"/>
    <property type="match status" value="1"/>
</dbReference>
<dbReference type="STRING" id="764103.G7E807"/>
<evidence type="ECO:0000259" key="4">
    <source>
        <dbReference type="PROSITE" id="PS50303"/>
    </source>
</evidence>
<feature type="repeat" description="Pumilio" evidence="2">
    <location>
        <begin position="481"/>
        <end position="516"/>
    </location>
</feature>
<comment type="caution">
    <text evidence="5">The sequence shown here is derived from an EMBL/GenBank/DDBJ whole genome shotgun (WGS) entry which is preliminary data.</text>
</comment>
<dbReference type="PROSITE" id="PS50302">
    <property type="entry name" value="PUM"/>
    <property type="match status" value="8"/>
</dbReference>
<organism evidence="5 6">
    <name type="scientific">Mixia osmundae (strain CBS 9802 / IAM 14324 / JCM 22182 / KY 12970)</name>
    <dbReference type="NCBI Taxonomy" id="764103"/>
    <lineage>
        <taxon>Eukaryota</taxon>
        <taxon>Fungi</taxon>
        <taxon>Dikarya</taxon>
        <taxon>Basidiomycota</taxon>
        <taxon>Pucciniomycotina</taxon>
        <taxon>Mixiomycetes</taxon>
        <taxon>Mixiales</taxon>
        <taxon>Mixiaceae</taxon>
        <taxon>Mixia</taxon>
    </lineage>
</organism>
<evidence type="ECO:0000313" key="6">
    <source>
        <dbReference type="Proteomes" id="UP000009131"/>
    </source>
</evidence>
<dbReference type="eggNOG" id="KOG2049">
    <property type="taxonomic scope" value="Eukaryota"/>
</dbReference>
<feature type="region of interest" description="Disordered" evidence="3">
    <location>
        <begin position="310"/>
        <end position="368"/>
    </location>
</feature>
<dbReference type="PANTHER" id="PTHR12537:SF13">
    <property type="entry name" value="PUMILIO HOMOLOGY DOMAIN FAMILY MEMBER 4"/>
    <property type="match status" value="1"/>
</dbReference>
<dbReference type="Proteomes" id="UP000009131">
    <property type="component" value="Unassembled WGS sequence"/>
</dbReference>
<feature type="compositionally biased region" description="Low complexity" evidence="3">
    <location>
        <begin position="26"/>
        <end position="40"/>
    </location>
</feature>
<dbReference type="SMART" id="SM00025">
    <property type="entry name" value="Pumilio"/>
    <property type="match status" value="8"/>
</dbReference>
<proteinExistence type="predicted"/>
<sequence>MASSNIPSAGDPVNDQTTTLNGKTDAPASSRRFPASSVASKQDGHDATQSSTTASGSPDGLPSSKAQSGKMEDSLDLADGGANKPADLAARIEKKRLEHEKQKALQKKAFEDKMKALEEQHEREEKALMSSRPTSPATDDKATRRHSAEGADAATAALNKLSLAEGSNAATAAALAKAKGVPIRSGTAPGDAPLLQGFVFDDDLDSDLQNSAYGGKYLALNTDDDKFPILVRRDSYPGILSASSAALDLAPLSQTPPRAGVRPGAENAPRGSEWPQFANGQVAADGRQRGQTHNAAASAALENVKAAAVTERASPLPRTLPAPRSALGGATAPTPTEASQPGKSSSPEQTRKINGATPAQQGAYNADGLSTLGGNGFMSRPFGGLDSSSMSGPFGQYGGLDSLNGSGVFAYDGAAGAGYGNNALFGMKPKRDVETNRFAGLRLEDLQGDMPALCKDQHGCRFLQRKLEEGNPEYRDMIFSEIFPHFAELMTDAFGNYLSQKLFEFATDEQRDALIDSISGELVSISLNMHGTRAVQKLLDFLTTRRQVQSLIMALNLNVVTLIKDLNSNHVIQKCLNHLPPEDNQFIYNAVATNCIEVATHRHGCCVLQRCIDHASESQRIQLVTEITYNSLILVGDPFGNYVVQYVLDLNDNRFIEAIVRQFVGNVCTLSAQKFSSNVVEKCIRVADAAGRKVLVNEFLNRNNLERMLRDSFANYVVQTALDWAEPAQKQELVRMITPLMPSIRNTPYGKRISAKISRDNDMSRGSGFHPGMMQGHFYMGPQPGHHFNGNHHGMPNDAFGARSPYPHHPGLAAHMGGSHGSPALGGLYGPYGPAGGVAMDYGAPSNGFGFM</sequence>
<dbReference type="InterPro" id="IPR011989">
    <property type="entry name" value="ARM-like"/>
</dbReference>
<dbReference type="GO" id="GO:0003729">
    <property type="term" value="F:mRNA binding"/>
    <property type="evidence" value="ECO:0007669"/>
    <property type="project" value="TreeGrafter"/>
</dbReference>
<feature type="region of interest" description="Disordered" evidence="3">
    <location>
        <begin position="251"/>
        <end position="276"/>
    </location>
</feature>
<evidence type="ECO:0000313" key="5">
    <source>
        <dbReference type="EMBL" id="GAA98967.1"/>
    </source>
</evidence>
<keyword evidence="6" id="KW-1185">Reference proteome</keyword>
<dbReference type="InterPro" id="IPR033133">
    <property type="entry name" value="PUM-HD"/>
</dbReference>
<accession>G7E807</accession>
<feature type="compositionally biased region" description="Basic and acidic residues" evidence="3">
    <location>
        <begin position="90"/>
        <end position="127"/>
    </location>
</feature>
<feature type="compositionally biased region" description="Basic and acidic residues" evidence="3">
    <location>
        <begin position="138"/>
        <end position="149"/>
    </location>
</feature>
<feature type="repeat" description="Pumilio" evidence="2">
    <location>
        <begin position="698"/>
        <end position="735"/>
    </location>
</feature>
<dbReference type="AlphaFoldDB" id="G7E807"/>
<evidence type="ECO:0000256" key="3">
    <source>
        <dbReference type="SAM" id="MobiDB-lite"/>
    </source>
</evidence>
<reference evidence="5 6" key="2">
    <citation type="journal article" date="2012" name="Open Biol.">
        <title>Characteristics of nucleosomes and linker DNA regions on the genome of the basidiomycete Mixia osmundae revealed by mono- and dinucleosome mapping.</title>
        <authorList>
            <person name="Nishida H."/>
            <person name="Kondo S."/>
            <person name="Matsumoto T."/>
            <person name="Suzuki Y."/>
            <person name="Yoshikawa H."/>
            <person name="Taylor T.D."/>
            <person name="Sugiyama J."/>
        </authorList>
    </citation>
    <scope>NUCLEOTIDE SEQUENCE [LARGE SCALE GENOMIC DNA]</scope>
    <source>
        <strain evidence="6">CBS 9802 / IAM 14324 / JCM 22182 / KY 12970</strain>
    </source>
</reference>
<reference evidence="5 6" key="1">
    <citation type="journal article" date="2011" name="J. Gen. Appl. Microbiol.">
        <title>Draft genome sequencing of the enigmatic basidiomycete Mixia osmundae.</title>
        <authorList>
            <person name="Nishida H."/>
            <person name="Nagatsuka Y."/>
            <person name="Sugiyama J."/>
        </authorList>
    </citation>
    <scope>NUCLEOTIDE SEQUENCE [LARGE SCALE GENOMIC DNA]</scope>
    <source>
        <strain evidence="6">CBS 9802 / IAM 14324 / JCM 22182 / KY 12970</strain>
    </source>
</reference>
<dbReference type="FunFam" id="1.25.10.10:FF:000237">
    <property type="entry name" value="Pumilio homolog 9"/>
    <property type="match status" value="1"/>
</dbReference>
<dbReference type="Gene3D" id="1.25.10.10">
    <property type="entry name" value="Leucine-rich Repeat Variant"/>
    <property type="match status" value="1"/>
</dbReference>
<name>G7E807_MIXOS</name>
<protein>
    <recommendedName>
        <fullName evidence="4">PUM-HD domain-containing protein</fullName>
    </recommendedName>
</protein>
<dbReference type="OMA" id="THCIEVA"/>
<dbReference type="EMBL" id="BABT02000165">
    <property type="protein sequence ID" value="GAA98967.1"/>
    <property type="molecule type" value="Genomic_DNA"/>
</dbReference>
<dbReference type="GO" id="GO:0005737">
    <property type="term" value="C:cytoplasm"/>
    <property type="evidence" value="ECO:0007669"/>
    <property type="project" value="TreeGrafter"/>
</dbReference>
<dbReference type="GO" id="GO:0010608">
    <property type="term" value="P:post-transcriptional regulation of gene expression"/>
    <property type="evidence" value="ECO:0007669"/>
    <property type="project" value="TreeGrafter"/>
</dbReference>
<feature type="repeat" description="Pumilio" evidence="2">
    <location>
        <begin position="590"/>
        <end position="625"/>
    </location>
</feature>
<dbReference type="RefSeq" id="XP_014567124.1">
    <property type="nucleotide sequence ID" value="XM_014711638.1"/>
</dbReference>
<feature type="repeat" description="Pumilio" evidence="2">
    <location>
        <begin position="554"/>
        <end position="589"/>
    </location>
</feature>
<dbReference type="PANTHER" id="PTHR12537">
    <property type="entry name" value="RNA BINDING PROTEIN PUMILIO-RELATED"/>
    <property type="match status" value="1"/>
</dbReference>
<dbReference type="InterPro" id="IPR001313">
    <property type="entry name" value="Pumilio_RNA-bd_rpt"/>
</dbReference>
<dbReference type="SUPFAM" id="SSF48371">
    <property type="entry name" value="ARM repeat"/>
    <property type="match status" value="1"/>
</dbReference>
<feature type="domain" description="PUM-HD" evidence="4">
    <location>
        <begin position="422"/>
        <end position="761"/>
    </location>
</feature>
<dbReference type="InterPro" id="IPR016024">
    <property type="entry name" value="ARM-type_fold"/>
</dbReference>
<dbReference type="HOGENOM" id="CLU_004133_1_0_1"/>
<evidence type="ECO:0000256" key="1">
    <source>
        <dbReference type="ARBA" id="ARBA00022737"/>
    </source>
</evidence>
<dbReference type="OrthoDB" id="668540at2759"/>
<feature type="repeat" description="Pumilio" evidence="2">
    <location>
        <begin position="626"/>
        <end position="661"/>
    </location>
</feature>
<feature type="compositionally biased region" description="Polar residues" evidence="3">
    <location>
        <begin position="333"/>
        <end position="348"/>
    </location>
</feature>
<gene>
    <name evidence="5" type="primary">Mo05655</name>
    <name evidence="5" type="ORF">E5Q_05655</name>
</gene>